<dbReference type="Proteomes" id="UP000064514">
    <property type="component" value="Unassembled WGS sequence"/>
</dbReference>
<dbReference type="EMBL" id="DF968134">
    <property type="protein sequence ID" value="GAP05117.1"/>
    <property type="molecule type" value="Genomic_DNA"/>
</dbReference>
<dbReference type="GO" id="GO:0003700">
    <property type="term" value="F:DNA-binding transcription factor activity"/>
    <property type="evidence" value="ECO:0007669"/>
    <property type="project" value="TreeGrafter"/>
</dbReference>
<dbReference type="InterPro" id="IPR010982">
    <property type="entry name" value="Lambda_DNA-bd_dom_sf"/>
</dbReference>
<protein>
    <submittedName>
        <fullName evidence="3">Predicted transcription factor homolog of eukaryotic MBF1</fullName>
    </submittedName>
</protein>
<feature type="domain" description="HTH cro/C1-type" evidence="2">
    <location>
        <begin position="9"/>
        <end position="64"/>
    </location>
</feature>
<accession>A0A3F3H6F7</accession>
<keyword evidence="1" id="KW-0238">DNA-binding</keyword>
<dbReference type="InterPro" id="IPR050807">
    <property type="entry name" value="TransReg_Diox_bact_type"/>
</dbReference>
<gene>
    <name evidence="3" type="ORF">FTRO_0570010</name>
</gene>
<dbReference type="RefSeq" id="WP_059394395.1">
    <property type="nucleotide sequence ID" value="NZ_DF968134.1"/>
</dbReference>
<reference evidence="3" key="1">
    <citation type="journal article" date="2015" name="BMC Genomics">
        <title>Comparative genomics of Fructobacillus spp. and Leuconostoc spp. reveals niche-specific evolution of Fructobacillus spp.</title>
        <authorList>
            <person name="Endo A."/>
            <person name="Tanizawa Y."/>
            <person name="Tanaka N."/>
            <person name="Maeno S."/>
            <person name="Kumar H."/>
            <person name="Shiwa Y."/>
            <person name="Okada S."/>
            <person name="Yoshikawa H."/>
            <person name="Dicks L."/>
            <person name="Nakagawa J."/>
            <person name="Arita M."/>
        </authorList>
    </citation>
    <scope>NUCLEOTIDE SEQUENCE [LARGE SCALE GENOMIC DNA]</scope>
    <source>
        <strain evidence="3">F214-1</strain>
    </source>
</reference>
<dbReference type="InterPro" id="IPR001387">
    <property type="entry name" value="Cro/C1-type_HTH"/>
</dbReference>
<evidence type="ECO:0000259" key="2">
    <source>
        <dbReference type="PROSITE" id="PS50943"/>
    </source>
</evidence>
<dbReference type="Gene3D" id="1.10.260.40">
    <property type="entry name" value="lambda repressor-like DNA-binding domains"/>
    <property type="match status" value="1"/>
</dbReference>
<evidence type="ECO:0000313" key="3">
    <source>
        <dbReference type="EMBL" id="GAP05117.1"/>
    </source>
</evidence>
<dbReference type="AlphaFoldDB" id="A0A3F3H6F7"/>
<dbReference type="GO" id="GO:0003677">
    <property type="term" value="F:DNA binding"/>
    <property type="evidence" value="ECO:0007669"/>
    <property type="project" value="UniProtKB-KW"/>
</dbReference>
<proteinExistence type="predicted"/>
<dbReference type="SUPFAM" id="SSF47413">
    <property type="entry name" value="lambda repressor-like DNA-binding domains"/>
    <property type="match status" value="1"/>
</dbReference>
<dbReference type="PROSITE" id="PS50943">
    <property type="entry name" value="HTH_CROC1"/>
    <property type="match status" value="1"/>
</dbReference>
<dbReference type="PANTHER" id="PTHR46797">
    <property type="entry name" value="HTH-TYPE TRANSCRIPTIONAL REGULATOR"/>
    <property type="match status" value="1"/>
</dbReference>
<dbReference type="SMART" id="SM00530">
    <property type="entry name" value="HTH_XRE"/>
    <property type="match status" value="1"/>
</dbReference>
<organism evidence="3">
    <name type="scientific">Fructobacillus tropaeoli</name>
    <dbReference type="NCBI Taxonomy" id="709323"/>
    <lineage>
        <taxon>Bacteria</taxon>
        <taxon>Bacillati</taxon>
        <taxon>Bacillota</taxon>
        <taxon>Bacilli</taxon>
        <taxon>Lactobacillales</taxon>
        <taxon>Lactobacillaceae</taxon>
        <taxon>Fructobacillus</taxon>
    </lineage>
</organism>
<sequence length="70" mass="7994">MKQNVGIFIKEYRNQRRLSQTEFAKRADVTQTIISNLERGQVKSVTTTHAAGIARAMGMTISEFMEKFEV</sequence>
<dbReference type="CDD" id="cd00093">
    <property type="entry name" value="HTH_XRE"/>
    <property type="match status" value="1"/>
</dbReference>
<dbReference type="PANTHER" id="PTHR46797:SF1">
    <property type="entry name" value="METHYLPHOSPHONATE SYNTHASE"/>
    <property type="match status" value="1"/>
</dbReference>
<dbReference type="Pfam" id="PF01381">
    <property type="entry name" value="HTH_3"/>
    <property type="match status" value="1"/>
</dbReference>
<name>A0A3F3H6F7_9LACO</name>
<dbReference type="GO" id="GO:0005829">
    <property type="term" value="C:cytosol"/>
    <property type="evidence" value="ECO:0007669"/>
    <property type="project" value="TreeGrafter"/>
</dbReference>
<evidence type="ECO:0000256" key="1">
    <source>
        <dbReference type="ARBA" id="ARBA00023125"/>
    </source>
</evidence>